<feature type="non-terminal residue" evidence="2">
    <location>
        <position position="1"/>
    </location>
</feature>
<name>A0ABN9S4U1_9DINO</name>
<proteinExistence type="predicted"/>
<dbReference type="Proteomes" id="UP001189429">
    <property type="component" value="Unassembled WGS sequence"/>
</dbReference>
<accession>A0ABN9S4U1</accession>
<feature type="non-terminal residue" evidence="2">
    <location>
        <position position="612"/>
    </location>
</feature>
<gene>
    <name evidence="2" type="ORF">PCOR1329_LOCUS26500</name>
</gene>
<keyword evidence="3" id="KW-1185">Reference proteome</keyword>
<sequence>AEKEQGPSDASSSFFFAADGSDETGGSWMVDRFDSLEGTSSWATLSGKRLDEALASVSLRSLGPRGLAGAAAGQALVGKEDLDNLIRAFGKRGLVVHVSYEGDFPKASGVGGSVAPLAKALVPVSLCGCGVIEFLVLKPRCPPLLPAKFLDCLKAVVGMPGNKPKLGDGAERDLIKLPSGHRAVNLIGRAPREFKIDPSIADKLPSFIKETATFVEARDPENNELDTWEVIGPVLRRHHNRPRRAMFTPKQVAGIPVDVSQLGPSRRATCTHVDRRDVEQKQEFVSDWVDRESAHLAMPFYWVGHTDFDIGGEFSAVVEARQDRHRMRQATDGARTIGALKSKAKMAVISEETDDSDMEANWDMPADPRVDGSLRGLDLSEETMGPVELELFYEGNFLLAPGVAAWRRVGSKLLALLHLVTSTRMLKALAPGAANLAPIDPGPKRDLEGKCIHPMEARKRGGNQYGTFVHCTICKERLTTHRKSKKEIEEARQVKKEERELAAKVVKELKKEMTEPRESSFPAFARKAEPVDCLGPRMTVPMKTPPPGAPPPRVKAAVKTGVPVKVEQDAPIEVGRQSAQEQIEELRLTMAQQQNAGLRSQLSELTGLLRAL</sequence>
<comment type="caution">
    <text evidence="2">The sequence shown here is derived from an EMBL/GenBank/DDBJ whole genome shotgun (WGS) entry which is preliminary data.</text>
</comment>
<feature type="coiled-coil region" evidence="1">
    <location>
        <begin position="481"/>
        <end position="512"/>
    </location>
</feature>
<organism evidence="2 3">
    <name type="scientific">Prorocentrum cordatum</name>
    <dbReference type="NCBI Taxonomy" id="2364126"/>
    <lineage>
        <taxon>Eukaryota</taxon>
        <taxon>Sar</taxon>
        <taxon>Alveolata</taxon>
        <taxon>Dinophyceae</taxon>
        <taxon>Prorocentrales</taxon>
        <taxon>Prorocentraceae</taxon>
        <taxon>Prorocentrum</taxon>
    </lineage>
</organism>
<evidence type="ECO:0000313" key="2">
    <source>
        <dbReference type="EMBL" id="CAK0826794.1"/>
    </source>
</evidence>
<protein>
    <submittedName>
        <fullName evidence="2">Uncharacterized protein</fullName>
    </submittedName>
</protein>
<evidence type="ECO:0000256" key="1">
    <source>
        <dbReference type="SAM" id="Coils"/>
    </source>
</evidence>
<dbReference type="EMBL" id="CAUYUJ010009446">
    <property type="protein sequence ID" value="CAK0826794.1"/>
    <property type="molecule type" value="Genomic_DNA"/>
</dbReference>
<keyword evidence="1" id="KW-0175">Coiled coil</keyword>
<evidence type="ECO:0000313" key="3">
    <source>
        <dbReference type="Proteomes" id="UP001189429"/>
    </source>
</evidence>
<reference evidence="2" key="1">
    <citation type="submission" date="2023-10" db="EMBL/GenBank/DDBJ databases">
        <authorList>
            <person name="Chen Y."/>
            <person name="Shah S."/>
            <person name="Dougan E. K."/>
            <person name="Thang M."/>
            <person name="Chan C."/>
        </authorList>
    </citation>
    <scope>NUCLEOTIDE SEQUENCE [LARGE SCALE GENOMIC DNA]</scope>
</reference>